<feature type="non-terminal residue" evidence="7">
    <location>
        <position position="88"/>
    </location>
</feature>
<protein>
    <recommendedName>
        <fullName evidence="6">FAD-dependent oxidoreductase 2 FAD-binding domain-containing protein</fullName>
    </recommendedName>
</protein>
<keyword evidence="4" id="KW-0560">Oxidoreductase</keyword>
<dbReference type="PANTHER" id="PTHR43400:SF7">
    <property type="entry name" value="FAD-DEPENDENT OXIDOREDUCTASE 2 FAD BINDING DOMAIN-CONTAINING PROTEIN"/>
    <property type="match status" value="1"/>
</dbReference>
<dbReference type="InterPro" id="IPR050315">
    <property type="entry name" value="FAD-oxidoreductase_2"/>
</dbReference>
<keyword evidence="5" id="KW-1133">Transmembrane helix</keyword>
<evidence type="ECO:0000256" key="1">
    <source>
        <dbReference type="ARBA" id="ARBA00001974"/>
    </source>
</evidence>
<organism evidence="7">
    <name type="scientific">marine metagenome</name>
    <dbReference type="NCBI Taxonomy" id="408172"/>
    <lineage>
        <taxon>unclassified sequences</taxon>
        <taxon>metagenomes</taxon>
        <taxon>ecological metagenomes</taxon>
    </lineage>
</organism>
<dbReference type="InterPro" id="IPR003953">
    <property type="entry name" value="FAD-dep_OxRdtase_2_FAD-bd"/>
</dbReference>
<keyword evidence="3" id="KW-0274">FAD</keyword>
<evidence type="ECO:0000256" key="4">
    <source>
        <dbReference type="ARBA" id="ARBA00023002"/>
    </source>
</evidence>
<evidence type="ECO:0000313" key="7">
    <source>
        <dbReference type="EMBL" id="SVC22416.1"/>
    </source>
</evidence>
<evidence type="ECO:0000256" key="3">
    <source>
        <dbReference type="ARBA" id="ARBA00022827"/>
    </source>
</evidence>
<comment type="cofactor">
    <cofactor evidence="1">
        <name>FAD</name>
        <dbReference type="ChEBI" id="CHEBI:57692"/>
    </cofactor>
</comment>
<dbReference type="EMBL" id="UINC01079937">
    <property type="protein sequence ID" value="SVC22416.1"/>
    <property type="molecule type" value="Genomic_DNA"/>
</dbReference>
<dbReference type="SUPFAM" id="SSF51905">
    <property type="entry name" value="FAD/NAD(P)-binding domain"/>
    <property type="match status" value="1"/>
</dbReference>
<sequence length="88" mass="9285">MVLSDADANSLIIVGAGGFGMMAALVAAGNEISVLLLEKPDKPGGSTAFSSRGIRAAGSRFRRVLDIEYSPEQYARDILGRNSNENDL</sequence>
<name>A0A382KEH5_9ZZZZ</name>
<evidence type="ECO:0000256" key="5">
    <source>
        <dbReference type="SAM" id="Phobius"/>
    </source>
</evidence>
<dbReference type="Pfam" id="PF00890">
    <property type="entry name" value="FAD_binding_2"/>
    <property type="match status" value="1"/>
</dbReference>
<dbReference type="AlphaFoldDB" id="A0A382KEH5"/>
<accession>A0A382KEH5</accession>
<feature type="transmembrane region" description="Helical" evidence="5">
    <location>
        <begin position="12"/>
        <end position="37"/>
    </location>
</feature>
<evidence type="ECO:0000256" key="2">
    <source>
        <dbReference type="ARBA" id="ARBA00022630"/>
    </source>
</evidence>
<gene>
    <name evidence="7" type="ORF">METZ01_LOCUS275270</name>
</gene>
<dbReference type="InterPro" id="IPR036188">
    <property type="entry name" value="FAD/NAD-bd_sf"/>
</dbReference>
<dbReference type="GO" id="GO:0016491">
    <property type="term" value="F:oxidoreductase activity"/>
    <property type="evidence" value="ECO:0007669"/>
    <property type="project" value="UniProtKB-KW"/>
</dbReference>
<keyword evidence="2" id="KW-0285">Flavoprotein</keyword>
<reference evidence="7" key="1">
    <citation type="submission" date="2018-05" db="EMBL/GenBank/DDBJ databases">
        <authorList>
            <person name="Lanie J.A."/>
            <person name="Ng W.-L."/>
            <person name="Kazmierczak K.M."/>
            <person name="Andrzejewski T.M."/>
            <person name="Davidsen T.M."/>
            <person name="Wayne K.J."/>
            <person name="Tettelin H."/>
            <person name="Glass J.I."/>
            <person name="Rusch D."/>
            <person name="Podicherti R."/>
            <person name="Tsui H.-C.T."/>
            <person name="Winkler M.E."/>
        </authorList>
    </citation>
    <scope>NUCLEOTIDE SEQUENCE</scope>
</reference>
<proteinExistence type="predicted"/>
<feature type="domain" description="FAD-dependent oxidoreductase 2 FAD-binding" evidence="6">
    <location>
        <begin position="11"/>
        <end position="80"/>
    </location>
</feature>
<dbReference type="Gene3D" id="3.50.50.60">
    <property type="entry name" value="FAD/NAD(P)-binding domain"/>
    <property type="match status" value="1"/>
</dbReference>
<keyword evidence="5" id="KW-0812">Transmembrane</keyword>
<keyword evidence="5" id="KW-0472">Membrane</keyword>
<dbReference type="PANTHER" id="PTHR43400">
    <property type="entry name" value="FUMARATE REDUCTASE"/>
    <property type="match status" value="1"/>
</dbReference>
<evidence type="ECO:0000259" key="6">
    <source>
        <dbReference type="Pfam" id="PF00890"/>
    </source>
</evidence>